<dbReference type="PATRIC" id="fig|911238.3.peg.2207"/>
<dbReference type="InterPro" id="IPR024033">
    <property type="entry name" value="OXTCase_su_AllG_h-dom"/>
</dbReference>
<proteinExistence type="predicted"/>
<dbReference type="Pfam" id="PF06545">
    <property type="entry name" value="AllG"/>
    <property type="match status" value="1"/>
</dbReference>
<dbReference type="Gene3D" id="3.90.1700.10">
    <property type="entry name" value="v583 domain like"/>
    <property type="match status" value="1"/>
</dbReference>
<reference evidence="1 2" key="1">
    <citation type="journal article" date="2012" name="BMC Genomics">
        <title>Comparative genomic analysis of the genus Staphylococcus including Staphylococcus aureus and its newly described sister species Staphylococcus simiae.</title>
        <authorList>
            <person name="Suzuki H."/>
            <person name="Lefebure T."/>
            <person name="Pavinski Bitar P."/>
            <person name="Stanhope M.J."/>
        </authorList>
    </citation>
    <scope>NUCLEOTIDE SEQUENCE [LARGE SCALE GENOMIC DNA]</scope>
    <source>
        <strain evidence="1 2">CCM 7213</strain>
    </source>
</reference>
<dbReference type="Proteomes" id="UP000005413">
    <property type="component" value="Unassembled WGS sequence"/>
</dbReference>
<comment type="caution">
    <text evidence="1">The sequence shown here is derived from an EMBL/GenBank/DDBJ whole genome shotgun (WGS) entry which is preliminary data.</text>
</comment>
<organism evidence="1 2">
    <name type="scientific">Staphylococcus simiae CCM 7213 = CCUG 51256</name>
    <dbReference type="NCBI Taxonomy" id="911238"/>
    <lineage>
        <taxon>Bacteria</taxon>
        <taxon>Bacillati</taxon>
        <taxon>Bacillota</taxon>
        <taxon>Bacilli</taxon>
        <taxon>Bacillales</taxon>
        <taxon>Staphylococcaceae</taxon>
        <taxon>Staphylococcus</taxon>
    </lineage>
</organism>
<dbReference type="Gene3D" id="3.90.1710.10">
    <property type="entry name" value="Enterococcus faecalis V583 domain"/>
    <property type="match status" value="1"/>
</dbReference>
<name>G5JLY0_9STAP</name>
<sequence length="421" mass="45271">MSYQTIDEANQAVIDKMVAAAPFLVDVVPAKDKIPELKEHVLLHAGPPIKYENMTDPMQGSCVGAILFEGWAEDEAGARQLLENGEITLIPCHHVNAVGPMGGITSANMPVLVVENRENGNEAYCQMNEGIGAVLRFGAYNETVIKRLKWMQDVLGPVLSKAIRQMDEGLNVNVLIAKAIAMGDEFHQRNIAASLAFLKEVAPIITALEDVDQQDRIDVIQFLSDTDQFFLNVAMATGKAMMDAAREIKHGTVVTAMCRNGENFGIRIAGMGDEWFTAPANTPEGLYFTGYSKDDANKDIGDSAITETIGVGGMAMIAAPAVTRFVGTGGFDDALETSNEMMEICLGENPNFVIPTWNFKGACLGIDARKVVETGITPVINTGIAHKIAGYGQIGAGTVHPPIECFEKAITAYAEKLGFNA</sequence>
<evidence type="ECO:0000313" key="1">
    <source>
        <dbReference type="EMBL" id="EHJ06809.1"/>
    </source>
</evidence>
<protein>
    <recommendedName>
        <fullName evidence="3">DUF1116 domain-containing protein</fullName>
    </recommendedName>
</protein>
<dbReference type="AlphaFoldDB" id="G5JLY0"/>
<dbReference type="InterPro" id="IPR009499">
    <property type="entry name" value="AllG-like"/>
</dbReference>
<gene>
    <name evidence="1" type="ORF">SS7213T_12497</name>
</gene>
<evidence type="ECO:0008006" key="3">
    <source>
        <dbReference type="Google" id="ProtNLM"/>
    </source>
</evidence>
<evidence type="ECO:0000313" key="2">
    <source>
        <dbReference type="Proteomes" id="UP000005413"/>
    </source>
</evidence>
<dbReference type="Gene3D" id="1.10.10.660">
    <property type="entry name" value="conserved protein of unknown function from Enterococcus faecalis V583"/>
    <property type="match status" value="1"/>
</dbReference>
<dbReference type="EMBL" id="AEUN01000544">
    <property type="protein sequence ID" value="EHJ06809.1"/>
    <property type="molecule type" value="Genomic_DNA"/>
</dbReference>
<accession>G5JLY0</accession>
<dbReference type="OrthoDB" id="6193532at2"/>
<keyword evidence="2" id="KW-1185">Reference proteome</keyword>
<dbReference type="RefSeq" id="WP_002465178.1">
    <property type="nucleotide sequence ID" value="NZ_AEUN01000544.1"/>
</dbReference>